<proteinExistence type="predicted"/>
<dbReference type="SUPFAM" id="SSF56235">
    <property type="entry name" value="N-terminal nucleophile aminohydrolases (Ntn hydrolases)"/>
    <property type="match status" value="1"/>
</dbReference>
<dbReference type="Pfam" id="PF01019">
    <property type="entry name" value="G_glu_transpept"/>
    <property type="match status" value="1"/>
</dbReference>
<dbReference type="GO" id="GO:0005886">
    <property type="term" value="C:plasma membrane"/>
    <property type="evidence" value="ECO:0007669"/>
    <property type="project" value="TreeGrafter"/>
</dbReference>
<dbReference type="InterPro" id="IPR029055">
    <property type="entry name" value="Ntn_hydrolases_N"/>
</dbReference>
<dbReference type="InterPro" id="IPR043138">
    <property type="entry name" value="GGT_lsub"/>
</dbReference>
<protein>
    <submittedName>
        <fullName evidence="1">Uncharacterized protein</fullName>
    </submittedName>
</protein>
<dbReference type="Gene3D" id="1.10.246.130">
    <property type="match status" value="1"/>
</dbReference>
<dbReference type="EMBL" id="GECZ01031355">
    <property type="protein sequence ID" value="JAS38414.1"/>
    <property type="molecule type" value="Transcribed_RNA"/>
</dbReference>
<evidence type="ECO:0000313" key="1">
    <source>
        <dbReference type="EMBL" id="JAS38414.1"/>
    </source>
</evidence>
<feature type="non-terminal residue" evidence="1">
    <location>
        <position position="127"/>
    </location>
</feature>
<organism evidence="1">
    <name type="scientific">Cuerna arida</name>
    <dbReference type="NCBI Taxonomy" id="1464854"/>
    <lineage>
        <taxon>Eukaryota</taxon>
        <taxon>Metazoa</taxon>
        <taxon>Ecdysozoa</taxon>
        <taxon>Arthropoda</taxon>
        <taxon>Hexapoda</taxon>
        <taxon>Insecta</taxon>
        <taxon>Pterygota</taxon>
        <taxon>Neoptera</taxon>
        <taxon>Paraneoptera</taxon>
        <taxon>Hemiptera</taxon>
        <taxon>Auchenorrhyncha</taxon>
        <taxon>Membracoidea</taxon>
        <taxon>Cicadellidae</taxon>
        <taxon>Cicadellinae</taxon>
        <taxon>Proconiini</taxon>
        <taxon>Cuerna</taxon>
    </lineage>
</organism>
<reference evidence="1" key="1">
    <citation type="submission" date="2015-11" db="EMBL/GenBank/DDBJ databases">
        <title>De novo transcriptome assembly of four potential Pierce s Disease insect vectors from Arizona vineyards.</title>
        <authorList>
            <person name="Tassone E.E."/>
        </authorList>
    </citation>
    <scope>NUCLEOTIDE SEQUENCE</scope>
</reference>
<name>A0A1B6EKF7_9HEMI</name>
<accession>A0A1B6EKF7</accession>
<dbReference type="InterPro" id="IPR000101">
    <property type="entry name" value="GGT_peptidase"/>
</dbReference>
<dbReference type="GO" id="GO:0006751">
    <property type="term" value="P:glutathione catabolic process"/>
    <property type="evidence" value="ECO:0007669"/>
    <property type="project" value="InterPro"/>
</dbReference>
<dbReference type="GO" id="GO:0036374">
    <property type="term" value="F:glutathione hydrolase activity"/>
    <property type="evidence" value="ECO:0007669"/>
    <property type="project" value="InterPro"/>
</dbReference>
<gene>
    <name evidence="1" type="ORF">g.3468</name>
</gene>
<sequence>KAISKEGANALYNGSLTDAFVTELKDLKSIITKDDLLSYEVEWQSPINTSLIGHNFYTTNLPSSGPVLVFILNILDGLLKTGSELGSVLTWHHMVESFKFAYGARTLLGDHSGFKSKEINEALISIV</sequence>
<dbReference type="PANTHER" id="PTHR11686">
    <property type="entry name" value="GAMMA GLUTAMYL TRANSPEPTIDASE"/>
    <property type="match status" value="1"/>
</dbReference>
<feature type="non-terminal residue" evidence="1">
    <location>
        <position position="1"/>
    </location>
</feature>
<dbReference type="PRINTS" id="PR01210">
    <property type="entry name" value="GGTRANSPTASE"/>
</dbReference>
<dbReference type="PANTHER" id="PTHR11686:SF72">
    <property type="entry name" value="GAMMA-GLUTAMYL TRANSPEPTIDASE, ISOFORM A"/>
    <property type="match status" value="1"/>
</dbReference>
<dbReference type="AlphaFoldDB" id="A0A1B6EKF7"/>